<name>A0A395IUX3_9HELO</name>
<feature type="compositionally biased region" description="Basic residues" evidence="1">
    <location>
        <begin position="317"/>
        <end position="326"/>
    </location>
</feature>
<organism evidence="2 3">
    <name type="scientific">Monilinia fructigena</name>
    <dbReference type="NCBI Taxonomy" id="38457"/>
    <lineage>
        <taxon>Eukaryota</taxon>
        <taxon>Fungi</taxon>
        <taxon>Dikarya</taxon>
        <taxon>Ascomycota</taxon>
        <taxon>Pezizomycotina</taxon>
        <taxon>Leotiomycetes</taxon>
        <taxon>Helotiales</taxon>
        <taxon>Sclerotiniaceae</taxon>
        <taxon>Monilinia</taxon>
    </lineage>
</organism>
<comment type="caution">
    <text evidence="2">The sequence shown here is derived from an EMBL/GenBank/DDBJ whole genome shotgun (WGS) entry which is preliminary data.</text>
</comment>
<feature type="compositionally biased region" description="Polar residues" evidence="1">
    <location>
        <begin position="117"/>
        <end position="133"/>
    </location>
</feature>
<dbReference type="OrthoDB" id="4160836at2759"/>
<protein>
    <submittedName>
        <fullName evidence="2">Uncharacterized protein</fullName>
    </submittedName>
</protein>
<evidence type="ECO:0000256" key="1">
    <source>
        <dbReference type="SAM" id="MobiDB-lite"/>
    </source>
</evidence>
<feature type="compositionally biased region" description="Low complexity" evidence="1">
    <location>
        <begin position="155"/>
        <end position="167"/>
    </location>
</feature>
<feature type="compositionally biased region" description="Polar residues" evidence="1">
    <location>
        <begin position="257"/>
        <end position="286"/>
    </location>
</feature>
<gene>
    <name evidence="2" type="ORF">DID88_003878</name>
</gene>
<proteinExistence type="predicted"/>
<keyword evidence="3" id="KW-1185">Reference proteome</keyword>
<feature type="region of interest" description="Disordered" evidence="1">
    <location>
        <begin position="1"/>
        <end position="90"/>
    </location>
</feature>
<dbReference type="AlphaFoldDB" id="A0A395IUX3"/>
<dbReference type="EMBL" id="QKRW01000019">
    <property type="protein sequence ID" value="RAL63458.1"/>
    <property type="molecule type" value="Genomic_DNA"/>
</dbReference>
<accession>A0A395IUX3</accession>
<sequence>MADNTPSRRSKIPVPAANVPPTPSRIPVPTQSSSRYPSFASPTKASLARHNPQLVARATSTGPEARRSPSKGRVQDVFDRAPGNTTARRKGTYFYYAERSSTFTRLYHAKGPIPAYLSTTPKEPTPVYASTTPKDPVPVQALEPFLRAPEEVAIRSRSSSQPRSSQPFGSIDVPGPHVAGNASPVEPPQGSEEEEEDNALGLQPGDETVSATPSDPIPPQTRALQINGPRASALPQFDDVNPLMSDDSPIQRKARQLSMSKPAQRPSIPQSEKSIPSTSRRSQQPTEVEEPRLPPTPAQRGIADPVVTTAPTGIHKSPSKTARRNKALGAKLKSSPLNPRAELSPEVETLPEPPAKRRKSARFSIPHDPHAAKRKIRDDLLKELQQLQADVSLANKENERIRLLQESKNSKAAKASNPEEILDLLLRSTTAT</sequence>
<evidence type="ECO:0000313" key="2">
    <source>
        <dbReference type="EMBL" id="RAL63458.1"/>
    </source>
</evidence>
<feature type="compositionally biased region" description="Polar residues" evidence="1">
    <location>
        <begin position="29"/>
        <end position="44"/>
    </location>
</feature>
<reference evidence="2 3" key="1">
    <citation type="submission" date="2018-06" db="EMBL/GenBank/DDBJ databases">
        <title>Genome Sequence of the Brown Rot Fungal Pathogen Monilinia fructigena.</title>
        <authorList>
            <person name="Landi L."/>
            <person name="De Miccolis Angelini R.M."/>
            <person name="Pollastro S."/>
            <person name="Abate D."/>
            <person name="Faretra F."/>
            <person name="Romanazzi G."/>
        </authorList>
    </citation>
    <scope>NUCLEOTIDE SEQUENCE [LARGE SCALE GENOMIC DNA]</scope>
    <source>
        <strain evidence="2 3">Mfrg269</strain>
    </source>
</reference>
<evidence type="ECO:0000313" key="3">
    <source>
        <dbReference type="Proteomes" id="UP000249056"/>
    </source>
</evidence>
<feature type="region of interest" description="Disordered" evidence="1">
    <location>
        <begin position="114"/>
        <end position="371"/>
    </location>
</feature>
<dbReference type="Proteomes" id="UP000249056">
    <property type="component" value="Unassembled WGS sequence"/>
</dbReference>